<dbReference type="InterPro" id="IPR040283">
    <property type="entry name" value="DDB_G0292058-like"/>
</dbReference>
<sequence>MLCSRSKTVFVLFSFLLVATGISIAEKEAASVEEEWGTSVKERFMAEEKGENSSLILAANRTKRKDPTENFNIYTGGWNISNTHYWTSVAYTAAPFFVIAGVWFVIFGLSLSLICLCYCCCVRQPYGYSRVAYALSLILLISFTIAAIVGCVFLYTGQGKFHASTTATLDYVVRQANFTAENLRNVSDYLNAAKKVDVQSIVLPGDVLSSIDNIQGKINSSATTLSVQTMENQDRIQDVLDNMRLALIIIAAVMLFLAFIGFLLSIFGLQCLVYTLVILGWILVTGTFVLCGLFLLLHNVVGDTCVAMDQWVQNPKAHTALDDILPCVDNATATDTLSQTKLVTYQLVEIVDNFMNTIANKNFPPQARPLYYNQSGPLMPLLCNPFNADLSDHLCKPGEVHLSNATEVWKNYTCEYITTGTCSTPGRLTPNHYTQMVAAVNVSYGLYKYGPFLADLRGCNFVRSTFTDIERDHCPGLRRYTQWIYVGLVLVSTAVMLSLVFWVVYARERRHRVYTKDYNAMHSEAPRDKGPLQVDPVLGCPSHLVPQKSYLGLTTSWLFISFFWVYVRPYRITRPLVIFHFPIVCPVHLSTVRPSHVHFVTTFPCSIHFVLVQSSAVGSSKDENLGYLTGSKGAIQVFHTPFLSLSIWLSVSSSLTVSPLRVDMEVAALRSMETQRQWTCSATETLLFLVGRNLACLLLAAESLLIGLIAEDQ</sequence>
<feature type="transmembrane region" description="Helical" evidence="1">
    <location>
        <begin position="96"/>
        <end position="119"/>
    </location>
</feature>
<dbReference type="GO" id="GO:0005886">
    <property type="term" value="C:plasma membrane"/>
    <property type="evidence" value="ECO:0007669"/>
    <property type="project" value="TreeGrafter"/>
</dbReference>
<feature type="transmembrane region" description="Helical" evidence="1">
    <location>
        <begin position="483"/>
        <end position="506"/>
    </location>
</feature>
<protein>
    <recommendedName>
        <fullName evidence="5">Transmembrane protein</fullName>
    </recommendedName>
</protein>
<accession>A0A8S9NMQ1</accession>
<evidence type="ECO:0000313" key="4">
    <source>
        <dbReference type="Proteomes" id="UP000712600"/>
    </source>
</evidence>
<feature type="chain" id="PRO_5035909486" description="Transmembrane protein" evidence="2">
    <location>
        <begin position="22"/>
        <end position="713"/>
    </location>
</feature>
<feature type="signal peptide" evidence="2">
    <location>
        <begin position="1"/>
        <end position="21"/>
    </location>
</feature>
<dbReference type="PANTHER" id="PTHR31414:SF28">
    <property type="entry name" value="TRANSMEMBRANE PROTEIN"/>
    <property type="match status" value="1"/>
</dbReference>
<feature type="non-terminal residue" evidence="3">
    <location>
        <position position="1"/>
    </location>
</feature>
<dbReference type="EMBL" id="QGKX02001621">
    <property type="protein sequence ID" value="KAF3503127.1"/>
    <property type="molecule type" value="Genomic_DNA"/>
</dbReference>
<feature type="transmembrane region" description="Helical" evidence="1">
    <location>
        <begin position="131"/>
        <end position="155"/>
    </location>
</feature>
<evidence type="ECO:0000313" key="3">
    <source>
        <dbReference type="EMBL" id="KAF3503127.1"/>
    </source>
</evidence>
<proteinExistence type="predicted"/>
<dbReference type="AlphaFoldDB" id="A0A8S9NMQ1"/>
<reference evidence="3" key="1">
    <citation type="submission" date="2019-12" db="EMBL/GenBank/DDBJ databases">
        <title>Genome sequencing and annotation of Brassica cretica.</title>
        <authorList>
            <person name="Studholme D.J."/>
            <person name="Sarris P."/>
        </authorList>
    </citation>
    <scope>NUCLEOTIDE SEQUENCE</scope>
    <source>
        <strain evidence="3">PFS-109/04</strain>
        <tissue evidence="3">Leaf</tissue>
    </source>
</reference>
<comment type="caution">
    <text evidence="3">The sequence shown here is derived from an EMBL/GenBank/DDBJ whole genome shotgun (WGS) entry which is preliminary data.</text>
</comment>
<dbReference type="Proteomes" id="UP000712600">
    <property type="component" value="Unassembled WGS sequence"/>
</dbReference>
<evidence type="ECO:0008006" key="5">
    <source>
        <dbReference type="Google" id="ProtNLM"/>
    </source>
</evidence>
<feature type="transmembrane region" description="Helical" evidence="1">
    <location>
        <begin position="271"/>
        <end position="297"/>
    </location>
</feature>
<feature type="transmembrane region" description="Helical" evidence="1">
    <location>
        <begin position="550"/>
        <end position="567"/>
    </location>
</feature>
<keyword evidence="1" id="KW-0472">Membrane</keyword>
<dbReference type="GO" id="GO:0009506">
    <property type="term" value="C:plasmodesma"/>
    <property type="evidence" value="ECO:0007669"/>
    <property type="project" value="TreeGrafter"/>
</dbReference>
<keyword evidence="2" id="KW-0732">Signal</keyword>
<evidence type="ECO:0000256" key="2">
    <source>
        <dbReference type="SAM" id="SignalP"/>
    </source>
</evidence>
<keyword evidence="1" id="KW-0812">Transmembrane</keyword>
<dbReference type="PANTHER" id="PTHR31414">
    <property type="entry name" value="TRANSMEMBRANE PROTEIN DDB_G0292058"/>
    <property type="match status" value="1"/>
</dbReference>
<evidence type="ECO:0000256" key="1">
    <source>
        <dbReference type="SAM" id="Phobius"/>
    </source>
</evidence>
<gene>
    <name evidence="3" type="ORF">F2Q69_00040330</name>
</gene>
<feature type="transmembrane region" description="Helical" evidence="1">
    <location>
        <begin position="245"/>
        <end position="264"/>
    </location>
</feature>
<organism evidence="3 4">
    <name type="scientific">Brassica cretica</name>
    <name type="common">Mustard</name>
    <dbReference type="NCBI Taxonomy" id="69181"/>
    <lineage>
        <taxon>Eukaryota</taxon>
        <taxon>Viridiplantae</taxon>
        <taxon>Streptophyta</taxon>
        <taxon>Embryophyta</taxon>
        <taxon>Tracheophyta</taxon>
        <taxon>Spermatophyta</taxon>
        <taxon>Magnoliopsida</taxon>
        <taxon>eudicotyledons</taxon>
        <taxon>Gunneridae</taxon>
        <taxon>Pentapetalae</taxon>
        <taxon>rosids</taxon>
        <taxon>malvids</taxon>
        <taxon>Brassicales</taxon>
        <taxon>Brassicaceae</taxon>
        <taxon>Brassiceae</taxon>
        <taxon>Brassica</taxon>
    </lineage>
</organism>
<keyword evidence="1" id="KW-1133">Transmembrane helix</keyword>
<name>A0A8S9NMQ1_BRACR</name>